<dbReference type="PANTHER" id="PTHR35043:SF7">
    <property type="entry name" value="TRANSCRIPTION FACTOR DOMAIN-CONTAINING PROTEIN"/>
    <property type="match status" value="1"/>
</dbReference>
<evidence type="ECO:0000256" key="2">
    <source>
        <dbReference type="SAM" id="Phobius"/>
    </source>
</evidence>
<protein>
    <submittedName>
        <fullName evidence="3">Uncharacterized protein</fullName>
    </submittedName>
</protein>
<evidence type="ECO:0000313" key="4">
    <source>
        <dbReference type="Proteomes" id="UP000433876"/>
    </source>
</evidence>
<accession>A0A8S8ZVG4</accession>
<dbReference type="Proteomes" id="UP000433876">
    <property type="component" value="Unassembled WGS sequence"/>
</dbReference>
<dbReference type="VEuPathDB" id="FungiDB:SMAC_06670"/>
<proteinExistence type="predicted"/>
<dbReference type="AlphaFoldDB" id="A0A8S8ZVG4"/>
<keyword evidence="2" id="KW-0812">Transmembrane</keyword>
<evidence type="ECO:0000313" key="3">
    <source>
        <dbReference type="EMBL" id="KAA8632571.1"/>
    </source>
</evidence>
<dbReference type="PANTHER" id="PTHR35043">
    <property type="entry name" value="TRANSCRIPTION FACTOR DOMAIN-CONTAINING PROTEIN"/>
    <property type="match status" value="1"/>
</dbReference>
<feature type="transmembrane region" description="Helical" evidence="2">
    <location>
        <begin position="324"/>
        <end position="342"/>
    </location>
</feature>
<gene>
    <name evidence="3" type="ORF">SMACR_06670</name>
</gene>
<feature type="region of interest" description="Disordered" evidence="1">
    <location>
        <begin position="351"/>
        <end position="383"/>
    </location>
</feature>
<evidence type="ECO:0000256" key="1">
    <source>
        <dbReference type="SAM" id="MobiDB-lite"/>
    </source>
</evidence>
<feature type="transmembrane region" description="Helical" evidence="2">
    <location>
        <begin position="494"/>
        <end position="516"/>
    </location>
</feature>
<feature type="transmembrane region" description="Helical" evidence="2">
    <location>
        <begin position="426"/>
        <end position="443"/>
    </location>
</feature>
<feature type="transmembrane region" description="Helical" evidence="2">
    <location>
        <begin position="27"/>
        <end position="47"/>
    </location>
</feature>
<feature type="transmembrane region" description="Helical" evidence="2">
    <location>
        <begin position="203"/>
        <end position="221"/>
    </location>
</feature>
<organism evidence="3 4">
    <name type="scientific">Sordaria macrospora</name>
    <dbReference type="NCBI Taxonomy" id="5147"/>
    <lineage>
        <taxon>Eukaryota</taxon>
        <taxon>Fungi</taxon>
        <taxon>Dikarya</taxon>
        <taxon>Ascomycota</taxon>
        <taxon>Pezizomycotina</taxon>
        <taxon>Sordariomycetes</taxon>
        <taxon>Sordariomycetidae</taxon>
        <taxon>Sordariales</taxon>
        <taxon>Sordariaceae</taxon>
        <taxon>Sordaria</taxon>
    </lineage>
</organism>
<reference evidence="3 4" key="1">
    <citation type="submission" date="2017-07" db="EMBL/GenBank/DDBJ databases">
        <title>Genome sequence of the Sordaria macrospora wild type strain R19027.</title>
        <authorList>
            <person name="Nowrousian M."/>
            <person name="Teichert I."/>
            <person name="Kueck U."/>
        </authorList>
    </citation>
    <scope>NUCLEOTIDE SEQUENCE [LARGE SCALE GENOMIC DNA]</scope>
    <source>
        <strain evidence="3 4">R19027</strain>
        <tissue evidence="3">Mycelium</tissue>
    </source>
</reference>
<feature type="transmembrane region" description="Helical" evidence="2">
    <location>
        <begin position="174"/>
        <end position="197"/>
    </location>
</feature>
<comment type="caution">
    <text evidence="3">The sequence shown here is derived from an EMBL/GenBank/DDBJ whole genome shotgun (WGS) entry which is preliminary data.</text>
</comment>
<feature type="compositionally biased region" description="Polar residues" evidence="1">
    <location>
        <begin position="368"/>
        <end position="383"/>
    </location>
</feature>
<dbReference type="OMA" id="VIWPNQY"/>
<sequence>MAPIQRPHPEFYNLTGFRLDSDTAGRGTLGIIYTCCTAILLASWTSFHNRARKPDDHSWQTKWLYRWNRFLYTFLLPEVAAVWSVRDLLEATWLCGRFLVYQRQLPGWYRFTMKQAFVCIMDGIYMQMPDSPEKVKVSPRDLLWLAYTRQLEYSDYPSRDEIDDKSKSDATMKFISIVQTLFFMVNVIARLVLHYPVSLLEDLAAAHVFCGIITFTFWFMCPHNIEQPFIIRPDPSKKVIPVEDPKLSGKAGAQSTVEEITAQGEPVGWFQSVKNIVTTVTSTFAATEDIATSVEDASKPQTINLYCHESDLSQIWKNIDSFRGAHVVGFYLLALVSTAAFMEMYSKRNKNEEKAVGRETKEAKGSATEKSPSSLHSKEVQVSSEVTEIIDEATGRKITLRPNEGFGESFEVKESQQSKRPNLEKFAMFLTFGIFSGIHLAAWKYQFVTKEEEYCWRACAGTMLLGAFTMLFNGPGVMGILYKPENDRKRMVSWLLPHIYTGVYVLSRLGLVAVACSSFRKAPAGIYEVPGWTEFWPHV</sequence>
<keyword evidence="2" id="KW-1133">Transmembrane helix</keyword>
<feature type="transmembrane region" description="Helical" evidence="2">
    <location>
        <begin position="455"/>
        <end position="474"/>
    </location>
</feature>
<keyword evidence="2" id="KW-0472">Membrane</keyword>
<dbReference type="EMBL" id="NMPR01000052">
    <property type="protein sequence ID" value="KAA8632571.1"/>
    <property type="molecule type" value="Genomic_DNA"/>
</dbReference>
<feature type="compositionally biased region" description="Basic and acidic residues" evidence="1">
    <location>
        <begin position="351"/>
        <end position="364"/>
    </location>
</feature>
<name>A0A8S8ZVG4_SORMA</name>